<accession>A0A7V3ZY25</accession>
<protein>
    <submittedName>
        <fullName evidence="1">Uncharacterized protein</fullName>
    </submittedName>
</protein>
<gene>
    <name evidence="1" type="ORF">ENU66_05620</name>
</gene>
<comment type="caution">
    <text evidence="1">The sequence shown here is derived from an EMBL/GenBank/DDBJ whole genome shotgun (WGS) entry which is preliminary data.</text>
</comment>
<organism evidence="1">
    <name type="scientific">candidate division WOR-3 bacterium</name>
    <dbReference type="NCBI Taxonomy" id="2052148"/>
    <lineage>
        <taxon>Bacteria</taxon>
        <taxon>Bacteria division WOR-3</taxon>
    </lineage>
</organism>
<name>A0A7V3ZY25_UNCW3</name>
<reference evidence="1" key="1">
    <citation type="journal article" date="2020" name="mSystems">
        <title>Genome- and Community-Level Interaction Insights into Carbon Utilization and Element Cycling Functions of Hydrothermarchaeota in Hydrothermal Sediment.</title>
        <authorList>
            <person name="Zhou Z."/>
            <person name="Liu Y."/>
            <person name="Xu W."/>
            <person name="Pan J."/>
            <person name="Luo Z.H."/>
            <person name="Li M."/>
        </authorList>
    </citation>
    <scope>NUCLEOTIDE SEQUENCE [LARGE SCALE GENOMIC DNA]</scope>
    <source>
        <strain evidence="1">SpSt-69</strain>
    </source>
</reference>
<dbReference type="EMBL" id="DTDJ01000036">
    <property type="protein sequence ID" value="HGL17783.1"/>
    <property type="molecule type" value="Genomic_DNA"/>
</dbReference>
<evidence type="ECO:0000313" key="1">
    <source>
        <dbReference type="EMBL" id="HGL17783.1"/>
    </source>
</evidence>
<sequence>MKVLVLIFLSTLKFEVSAFGLYDFKSENFTGVLKPSININLKFSDFRLYSNFGLNAIKTEDSTDIKSRLYQYYLKYQHKNFEIKGGKILFIPGFPGLFNPFFYPVAFKTIETEFEGEKGLFLRFINDIVTPTFFYTFKENTYDILKVQLSKGFSKFEAGAYSEIKNGLNIGGYCGYFGKLTAKMQSFLKDSLLKVTANVEFPVKKTLLSASFSHSNYPELTIIPASFMLTKNLLAVEIKFQDCIFEIPYLLCFFDIDNDTYIFILDYRQIISNNVILEAGFTLSLNQTKTDYTIYGGVKLTKGF</sequence>
<proteinExistence type="predicted"/>
<dbReference type="AlphaFoldDB" id="A0A7V3ZY25"/>